<dbReference type="GO" id="GO:0030154">
    <property type="term" value="P:cell differentiation"/>
    <property type="evidence" value="ECO:0007669"/>
    <property type="project" value="UniProtKB-KW"/>
</dbReference>
<keyword evidence="6 11" id="KW-0238">DNA-binding</keyword>
<evidence type="ECO:0000256" key="12">
    <source>
        <dbReference type="RuleBase" id="RU000682"/>
    </source>
</evidence>
<evidence type="ECO:0000256" key="7">
    <source>
        <dbReference type="ARBA" id="ARBA00023155"/>
    </source>
</evidence>
<dbReference type="PROSITE" id="PS50071">
    <property type="entry name" value="HOMEOBOX_2"/>
    <property type="match status" value="1"/>
</dbReference>
<evidence type="ECO:0000313" key="16">
    <source>
        <dbReference type="RefSeq" id="XP_032833976.1"/>
    </source>
</evidence>
<dbReference type="GO" id="GO:0007399">
    <property type="term" value="P:nervous system development"/>
    <property type="evidence" value="ECO:0007669"/>
    <property type="project" value="UniProtKB-KW"/>
</dbReference>
<reference evidence="16" key="1">
    <citation type="submission" date="2025-08" db="UniProtKB">
        <authorList>
            <consortium name="RefSeq"/>
        </authorList>
    </citation>
    <scope>IDENTIFICATION</scope>
    <source>
        <tissue evidence="16">Sperm</tissue>
    </source>
</reference>
<dbReference type="CDD" id="cd00086">
    <property type="entry name" value="homeodomain"/>
    <property type="match status" value="1"/>
</dbReference>
<dbReference type="SMART" id="SM00389">
    <property type="entry name" value="HOX"/>
    <property type="match status" value="1"/>
</dbReference>
<evidence type="ECO:0000256" key="1">
    <source>
        <dbReference type="ARBA" id="ARBA00004123"/>
    </source>
</evidence>
<feature type="region of interest" description="Disordered" evidence="13">
    <location>
        <begin position="1"/>
        <end position="66"/>
    </location>
</feature>
<dbReference type="GO" id="GO:0000981">
    <property type="term" value="F:DNA-binding transcription factor activity, RNA polymerase II-specific"/>
    <property type="evidence" value="ECO:0007669"/>
    <property type="project" value="InterPro"/>
</dbReference>
<feature type="compositionally biased region" description="Low complexity" evidence="13">
    <location>
        <begin position="226"/>
        <end position="236"/>
    </location>
</feature>
<keyword evidence="15" id="KW-1185">Reference proteome</keyword>
<evidence type="ECO:0000259" key="14">
    <source>
        <dbReference type="PROSITE" id="PS50071"/>
    </source>
</evidence>
<feature type="compositionally biased region" description="Low complexity" evidence="13">
    <location>
        <begin position="56"/>
        <end position="66"/>
    </location>
</feature>
<keyword evidence="8" id="KW-0804">Transcription</keyword>
<evidence type="ECO:0000256" key="3">
    <source>
        <dbReference type="ARBA" id="ARBA00022782"/>
    </source>
</evidence>
<dbReference type="SUPFAM" id="SSF46689">
    <property type="entry name" value="Homeodomain-like"/>
    <property type="match status" value="1"/>
</dbReference>
<dbReference type="PANTHER" id="PTHR46799:SF1">
    <property type="entry name" value="HOMEOBOX PROTEIN UNC-4 HOMOLOG"/>
    <property type="match status" value="1"/>
</dbReference>
<dbReference type="Proteomes" id="UP001318040">
    <property type="component" value="Chromosome 3"/>
</dbReference>
<feature type="domain" description="Homeobox" evidence="14">
    <location>
        <begin position="120"/>
        <end position="180"/>
    </location>
</feature>
<protein>
    <submittedName>
        <fullName evidence="16">Homeobox protein unc-4 homolog</fullName>
    </submittedName>
</protein>
<comment type="similarity">
    <text evidence="10">Belongs to the paired homeobox family. Unc-4 subfamily.</text>
</comment>
<feature type="DNA-binding region" description="Homeobox" evidence="11">
    <location>
        <begin position="122"/>
        <end position="181"/>
    </location>
</feature>
<dbReference type="GO" id="GO:1990837">
    <property type="term" value="F:sequence-specific double-stranded DNA binding"/>
    <property type="evidence" value="ECO:0007669"/>
    <property type="project" value="TreeGrafter"/>
</dbReference>
<proteinExistence type="inferred from homology"/>
<feature type="compositionally biased region" description="Low complexity" evidence="13">
    <location>
        <begin position="397"/>
        <end position="413"/>
    </location>
</feature>
<dbReference type="AlphaFoldDB" id="A0AAJ7XGV7"/>
<dbReference type="InterPro" id="IPR009057">
    <property type="entry name" value="Homeodomain-like_sf"/>
</dbReference>
<evidence type="ECO:0000313" key="15">
    <source>
        <dbReference type="Proteomes" id="UP001318040"/>
    </source>
</evidence>
<feature type="region of interest" description="Disordered" evidence="13">
    <location>
        <begin position="178"/>
        <end position="286"/>
    </location>
</feature>
<keyword evidence="5" id="KW-0805">Transcription regulation</keyword>
<feature type="region of interest" description="Disordered" evidence="13">
    <location>
        <begin position="343"/>
        <end position="413"/>
    </location>
</feature>
<dbReference type="KEGG" id="pmrn:116956442"/>
<keyword evidence="7 11" id="KW-0371">Homeobox</keyword>
<evidence type="ECO:0000256" key="2">
    <source>
        <dbReference type="ARBA" id="ARBA00022473"/>
    </source>
</evidence>
<evidence type="ECO:0000256" key="9">
    <source>
        <dbReference type="ARBA" id="ARBA00023242"/>
    </source>
</evidence>
<dbReference type="GeneID" id="116956442"/>
<dbReference type="PANTHER" id="PTHR46799">
    <property type="entry name" value="HOMEOBOX PROTEIN UNC-4 HOMOLOG"/>
    <property type="match status" value="1"/>
</dbReference>
<dbReference type="GO" id="GO:0005634">
    <property type="term" value="C:nucleus"/>
    <property type="evidence" value="ECO:0007669"/>
    <property type="project" value="UniProtKB-SubCell"/>
</dbReference>
<dbReference type="RefSeq" id="XP_032833976.1">
    <property type="nucleotide sequence ID" value="XM_032978085.1"/>
</dbReference>
<comment type="subcellular location">
    <subcellularLocation>
        <location evidence="1 11 12">Nucleus</location>
    </subcellularLocation>
</comment>
<organism evidence="15 16">
    <name type="scientific">Petromyzon marinus</name>
    <name type="common">Sea lamprey</name>
    <dbReference type="NCBI Taxonomy" id="7757"/>
    <lineage>
        <taxon>Eukaryota</taxon>
        <taxon>Metazoa</taxon>
        <taxon>Chordata</taxon>
        <taxon>Craniata</taxon>
        <taxon>Vertebrata</taxon>
        <taxon>Cyclostomata</taxon>
        <taxon>Hyperoartia</taxon>
        <taxon>Petromyzontiformes</taxon>
        <taxon>Petromyzontidae</taxon>
        <taxon>Petromyzon</taxon>
    </lineage>
</organism>
<evidence type="ECO:0000256" key="6">
    <source>
        <dbReference type="ARBA" id="ARBA00023125"/>
    </source>
</evidence>
<keyword evidence="2" id="KW-0217">Developmental protein</keyword>
<gene>
    <name evidence="16" type="primary">LOC116956442</name>
</gene>
<name>A0AAJ7XGV7_PETMA</name>
<keyword evidence="9 11" id="KW-0539">Nucleus</keyword>
<evidence type="ECO:0000256" key="4">
    <source>
        <dbReference type="ARBA" id="ARBA00022902"/>
    </source>
</evidence>
<dbReference type="InterPro" id="IPR017970">
    <property type="entry name" value="Homeobox_CS"/>
</dbReference>
<evidence type="ECO:0000256" key="10">
    <source>
        <dbReference type="ARBA" id="ARBA00038351"/>
    </source>
</evidence>
<feature type="compositionally biased region" description="Low complexity" evidence="13">
    <location>
        <begin position="248"/>
        <end position="264"/>
    </location>
</feature>
<feature type="compositionally biased region" description="Acidic residues" evidence="13">
    <location>
        <begin position="343"/>
        <end position="366"/>
    </location>
</feature>
<dbReference type="Pfam" id="PF00046">
    <property type="entry name" value="Homeodomain"/>
    <property type="match status" value="1"/>
</dbReference>
<feature type="compositionally biased region" description="Basic residues" evidence="13">
    <location>
        <begin position="1"/>
        <end position="55"/>
    </location>
</feature>
<evidence type="ECO:0000256" key="8">
    <source>
        <dbReference type="ARBA" id="ARBA00023163"/>
    </source>
</evidence>
<keyword evidence="3" id="KW-0221">Differentiation</keyword>
<sequence>MLHQHLPHPHHHLHHQHHHHHHHHHHPHHPHHHQQHHQQHLHQHQQHHHQHHHHQQQQQQHHQHQLQLPLAAVPGGFQVLGSATGPGFEPASFGVRGVGDETTSAGSTCAGSPDPGLRACKRRRTRTNFSGWQLEELERAFAGSHYPDVFMREALALRLDLLESRVQVWFQNRRAKWRKKENTRKGPGRPAHNAHPLTCSGEPMDPAEIARRERQRRDKKRRKQQQQEQQQQGQQHHGQHLQQEEEQQGQQHHGQHLQQQEQQGSTRSPRHPSPPADPSPGCRTPKRRAVIPFSVESLLLPSLAPCPCRKGVGGREAAPTTRGLLLVEQPLGFLVEQLEEAAMDEAEDREEEEGEDLVEVEEEDDEVVRQRPPAVAATPTRNPTPTLTFGEDGGQGAAAAVAVESAQSSVVGE</sequence>
<evidence type="ECO:0000256" key="13">
    <source>
        <dbReference type="SAM" id="MobiDB-lite"/>
    </source>
</evidence>
<dbReference type="PROSITE" id="PS00027">
    <property type="entry name" value="HOMEOBOX_1"/>
    <property type="match status" value="1"/>
</dbReference>
<keyword evidence="4" id="KW-0524">Neurogenesis</keyword>
<dbReference type="InterPro" id="IPR001356">
    <property type="entry name" value="HD"/>
</dbReference>
<dbReference type="Gene3D" id="1.10.10.60">
    <property type="entry name" value="Homeodomain-like"/>
    <property type="match status" value="1"/>
</dbReference>
<evidence type="ECO:0000256" key="11">
    <source>
        <dbReference type="PROSITE-ProRule" id="PRU00108"/>
    </source>
</evidence>
<dbReference type="FunFam" id="1.10.10.60:FF:000057">
    <property type="entry name" value="Short stature homeobox 2"/>
    <property type="match status" value="1"/>
</dbReference>
<accession>A0AAJ7XGV7</accession>
<evidence type="ECO:0000256" key="5">
    <source>
        <dbReference type="ARBA" id="ARBA00023015"/>
    </source>
</evidence>